<accession>A0A6J8ELP4</accession>
<evidence type="ECO:0000313" key="2">
    <source>
        <dbReference type="EMBL" id="CAC5419991.1"/>
    </source>
</evidence>
<dbReference type="EMBL" id="CACVKT020009064">
    <property type="protein sequence ID" value="CAC5419991.1"/>
    <property type="molecule type" value="Genomic_DNA"/>
</dbReference>
<name>A0A6J8ELP4_MYTCO</name>
<feature type="compositionally biased region" description="Basic residues" evidence="1">
    <location>
        <begin position="112"/>
        <end position="126"/>
    </location>
</feature>
<dbReference type="OrthoDB" id="6120206at2759"/>
<dbReference type="Proteomes" id="UP000507470">
    <property type="component" value="Unassembled WGS sequence"/>
</dbReference>
<organism evidence="2 3">
    <name type="scientific">Mytilus coruscus</name>
    <name type="common">Sea mussel</name>
    <dbReference type="NCBI Taxonomy" id="42192"/>
    <lineage>
        <taxon>Eukaryota</taxon>
        <taxon>Metazoa</taxon>
        <taxon>Spiralia</taxon>
        <taxon>Lophotrochozoa</taxon>
        <taxon>Mollusca</taxon>
        <taxon>Bivalvia</taxon>
        <taxon>Autobranchia</taxon>
        <taxon>Pteriomorphia</taxon>
        <taxon>Mytilida</taxon>
        <taxon>Mytiloidea</taxon>
        <taxon>Mytilidae</taxon>
        <taxon>Mytilinae</taxon>
        <taxon>Mytilus</taxon>
    </lineage>
</organism>
<feature type="compositionally biased region" description="Basic residues" evidence="1">
    <location>
        <begin position="237"/>
        <end position="249"/>
    </location>
</feature>
<evidence type="ECO:0000313" key="3">
    <source>
        <dbReference type="Proteomes" id="UP000507470"/>
    </source>
</evidence>
<feature type="region of interest" description="Disordered" evidence="1">
    <location>
        <begin position="81"/>
        <end position="135"/>
    </location>
</feature>
<reference evidence="2 3" key="1">
    <citation type="submission" date="2020-06" db="EMBL/GenBank/DDBJ databases">
        <authorList>
            <person name="Li R."/>
            <person name="Bekaert M."/>
        </authorList>
    </citation>
    <scope>NUCLEOTIDE SEQUENCE [LARGE SCALE GENOMIC DNA]</scope>
    <source>
        <strain evidence="3">wild</strain>
    </source>
</reference>
<sequence>MDSEGPFLKPENIRIRYRDLGDDDSNSYFLASTKLRPYVGEEIYVDPKKYSKVDSNDVDDDLLNKFIERVLLSLAMKEAGEDDFGDSKSENEPGISPSKRRATNISKERSLKQRRQDKKNKKGRKTEKREEEVSCEAVPEVNNVTQSIERNITLPLGEFRKMVNAEIESRAARIHVYYQKQWDHLQQDRMAAYRSCILWKEDCNKAEYMYLKVETELNKLQTAYDSLQTEMTSIKDAKRKRRSAAKTRRSNKDRTNNDNDENIPYFEPNSV</sequence>
<feature type="region of interest" description="Disordered" evidence="1">
    <location>
        <begin position="234"/>
        <end position="271"/>
    </location>
</feature>
<dbReference type="AlphaFoldDB" id="A0A6J8ELP4"/>
<keyword evidence="3" id="KW-1185">Reference proteome</keyword>
<evidence type="ECO:0000256" key="1">
    <source>
        <dbReference type="SAM" id="MobiDB-lite"/>
    </source>
</evidence>
<proteinExistence type="predicted"/>
<protein>
    <submittedName>
        <fullName evidence="2">Uncharacterized protein</fullName>
    </submittedName>
</protein>
<gene>
    <name evidence="2" type="ORF">MCOR_52264</name>
</gene>